<dbReference type="EMBL" id="CAJVAS010000065">
    <property type="protein sequence ID" value="CAG7651945.1"/>
    <property type="molecule type" value="Genomic_DNA"/>
</dbReference>
<proteinExistence type="inferred from homology"/>
<protein>
    <submittedName>
        <fullName evidence="9">Diacetylchitobiose uptake system permease protein DasC</fullName>
    </submittedName>
</protein>
<dbReference type="RefSeq" id="WP_425517401.1">
    <property type="nucleotide sequence ID" value="NZ_CAJVAS010000065.1"/>
</dbReference>
<feature type="transmembrane region" description="Helical" evidence="7">
    <location>
        <begin position="109"/>
        <end position="131"/>
    </location>
</feature>
<dbReference type="GO" id="GO:0055085">
    <property type="term" value="P:transmembrane transport"/>
    <property type="evidence" value="ECO:0007669"/>
    <property type="project" value="InterPro"/>
</dbReference>
<evidence type="ECO:0000256" key="4">
    <source>
        <dbReference type="ARBA" id="ARBA00022692"/>
    </source>
</evidence>
<dbReference type="PANTHER" id="PTHR32243:SF18">
    <property type="entry name" value="INNER MEMBRANE ABC TRANSPORTER PERMEASE PROTEIN YCJP"/>
    <property type="match status" value="1"/>
</dbReference>
<evidence type="ECO:0000256" key="5">
    <source>
        <dbReference type="ARBA" id="ARBA00022989"/>
    </source>
</evidence>
<evidence type="ECO:0000256" key="6">
    <source>
        <dbReference type="ARBA" id="ARBA00023136"/>
    </source>
</evidence>
<comment type="subcellular location">
    <subcellularLocation>
        <location evidence="1 7">Cell membrane</location>
        <topology evidence="1 7">Multi-pass membrane protein</topology>
    </subcellularLocation>
</comment>
<feature type="domain" description="ABC transmembrane type-1" evidence="8">
    <location>
        <begin position="76"/>
        <end position="263"/>
    </location>
</feature>
<evidence type="ECO:0000256" key="2">
    <source>
        <dbReference type="ARBA" id="ARBA00022448"/>
    </source>
</evidence>
<keyword evidence="3" id="KW-1003">Cell membrane</keyword>
<feature type="transmembrane region" description="Helical" evidence="7">
    <location>
        <begin position="16"/>
        <end position="38"/>
    </location>
</feature>
<dbReference type="InterPro" id="IPR000515">
    <property type="entry name" value="MetI-like"/>
</dbReference>
<keyword evidence="5 7" id="KW-1133">Transmembrane helix</keyword>
<dbReference type="Pfam" id="PF00528">
    <property type="entry name" value="BPD_transp_1"/>
    <property type="match status" value="1"/>
</dbReference>
<dbReference type="PANTHER" id="PTHR32243">
    <property type="entry name" value="MALTOSE TRANSPORT SYSTEM PERMEASE-RELATED"/>
    <property type="match status" value="1"/>
</dbReference>
<evidence type="ECO:0000313" key="9">
    <source>
        <dbReference type="EMBL" id="CAG7651945.1"/>
    </source>
</evidence>
<dbReference type="Proteomes" id="UP000693672">
    <property type="component" value="Unassembled WGS sequence"/>
</dbReference>
<dbReference type="InterPro" id="IPR050901">
    <property type="entry name" value="BP-dep_ABC_trans_perm"/>
</dbReference>
<comment type="caution">
    <text evidence="9">The sequence shown here is derived from an EMBL/GenBank/DDBJ whole genome shotgun (WGS) entry which is preliminary data.</text>
</comment>
<feature type="transmembrane region" description="Helical" evidence="7">
    <location>
        <begin position="240"/>
        <end position="263"/>
    </location>
</feature>
<feature type="transmembrane region" description="Helical" evidence="7">
    <location>
        <begin position="75"/>
        <end position="102"/>
    </location>
</feature>
<dbReference type="GO" id="GO:0005886">
    <property type="term" value="C:plasma membrane"/>
    <property type="evidence" value="ECO:0007669"/>
    <property type="project" value="UniProtKB-SubCell"/>
</dbReference>
<keyword evidence="4 7" id="KW-0812">Transmembrane</keyword>
<reference evidence="9" key="1">
    <citation type="submission" date="2021-06" db="EMBL/GenBank/DDBJ databases">
        <authorList>
            <person name="Criscuolo A."/>
        </authorList>
    </citation>
    <scope>NUCLEOTIDE SEQUENCE</scope>
    <source>
        <strain evidence="9">CIP111600</strain>
    </source>
</reference>
<keyword evidence="2 7" id="KW-0813">Transport</keyword>
<keyword evidence="6 7" id="KW-0472">Membrane</keyword>
<evidence type="ECO:0000256" key="7">
    <source>
        <dbReference type="RuleBase" id="RU363032"/>
    </source>
</evidence>
<evidence type="ECO:0000259" key="8">
    <source>
        <dbReference type="PROSITE" id="PS50928"/>
    </source>
</evidence>
<name>A0A916NSY0_9BACL</name>
<feature type="transmembrane region" description="Helical" evidence="7">
    <location>
        <begin position="197"/>
        <end position="220"/>
    </location>
</feature>
<keyword evidence="10" id="KW-1185">Reference proteome</keyword>
<gene>
    <name evidence="9" type="primary">dasC_2</name>
    <name evidence="9" type="ORF">PAESOLCIP111_06425</name>
</gene>
<sequence length="278" mass="30792">MSATKSMKRDRRTKEVVLGILTFVVILLFSFPFIWMLLASFKTQAQIMSTSQFLFFTPTGKNYAKVFGEYEFLRFIWNSFVVAVGSTVGSLILGLPAAYAIARYRLQGLGLIILVARIIPGITFLIPWFIIFSGLGLVDTYTALILSHMLVGLPFIIWVMISFFEGLPHEIEEAGLIDGCTRNQVFRRIILPISGPGIITSSLLSFIFSWNNFMFSIILAGDKTKTLPIAVFNFMSYSEINWGALMAAACMITLPVLIIALLAQRYIVSGLAAGAVKG</sequence>
<dbReference type="AlphaFoldDB" id="A0A916NSY0"/>
<evidence type="ECO:0000313" key="10">
    <source>
        <dbReference type="Proteomes" id="UP000693672"/>
    </source>
</evidence>
<accession>A0A916NSY0</accession>
<dbReference type="PROSITE" id="PS50928">
    <property type="entry name" value="ABC_TM1"/>
    <property type="match status" value="1"/>
</dbReference>
<comment type="similarity">
    <text evidence="7">Belongs to the binding-protein-dependent transport system permease family.</text>
</comment>
<evidence type="ECO:0000256" key="1">
    <source>
        <dbReference type="ARBA" id="ARBA00004651"/>
    </source>
</evidence>
<feature type="transmembrane region" description="Helical" evidence="7">
    <location>
        <begin position="143"/>
        <end position="164"/>
    </location>
</feature>
<dbReference type="CDD" id="cd06261">
    <property type="entry name" value="TM_PBP2"/>
    <property type="match status" value="1"/>
</dbReference>
<organism evidence="9 10">
    <name type="scientific">Paenibacillus solanacearum</name>
    <dbReference type="NCBI Taxonomy" id="2048548"/>
    <lineage>
        <taxon>Bacteria</taxon>
        <taxon>Bacillati</taxon>
        <taxon>Bacillota</taxon>
        <taxon>Bacilli</taxon>
        <taxon>Bacillales</taxon>
        <taxon>Paenibacillaceae</taxon>
        <taxon>Paenibacillus</taxon>
    </lineage>
</organism>
<evidence type="ECO:0000256" key="3">
    <source>
        <dbReference type="ARBA" id="ARBA00022475"/>
    </source>
</evidence>